<dbReference type="PROSITE" id="PS51257">
    <property type="entry name" value="PROKAR_LIPOPROTEIN"/>
    <property type="match status" value="1"/>
</dbReference>
<dbReference type="Proteomes" id="UP000610203">
    <property type="component" value="Unassembled WGS sequence"/>
</dbReference>
<keyword evidence="3" id="KW-1185">Reference proteome</keyword>
<sequence length="200" mass="21796">MKSVLLGCTVALALLAGCESNAGNKSSDIVLSEEAVGSEFSQEGPETEIVSKLQYDSNGIIVCGENNDGVCTDDVLQDLRTTQLREQHDASTTPLSEVSNITIDKGDDDSHDNATRVDYKEITGPLTPAQAAHIDYLVDNDLETSQEMIDLLNDFTLDGSEESSLRKFIIERSRYKDGYDASEDCRNPDLTEAEYANACT</sequence>
<evidence type="ECO:0000313" key="3">
    <source>
        <dbReference type="Proteomes" id="UP000610203"/>
    </source>
</evidence>
<feature type="chain" id="PRO_5045236884" description="Lipoprotein" evidence="1">
    <location>
        <begin position="23"/>
        <end position="200"/>
    </location>
</feature>
<proteinExistence type="predicted"/>
<evidence type="ECO:0008006" key="4">
    <source>
        <dbReference type="Google" id="ProtNLM"/>
    </source>
</evidence>
<feature type="signal peptide" evidence="1">
    <location>
        <begin position="1"/>
        <end position="22"/>
    </location>
</feature>
<comment type="caution">
    <text evidence="2">The sequence shown here is derived from an EMBL/GenBank/DDBJ whole genome shotgun (WGS) entry which is preliminary data.</text>
</comment>
<accession>A0ABQ3GNE4</accession>
<name>A0ABQ3GNE4_9GAMM</name>
<keyword evidence="1" id="KW-0732">Signal</keyword>
<dbReference type="EMBL" id="BMZR01000001">
    <property type="protein sequence ID" value="GHD26711.1"/>
    <property type="molecule type" value="Genomic_DNA"/>
</dbReference>
<evidence type="ECO:0000313" key="2">
    <source>
        <dbReference type="EMBL" id="GHD26711.1"/>
    </source>
</evidence>
<protein>
    <recommendedName>
        <fullName evidence="4">Lipoprotein</fullName>
    </recommendedName>
</protein>
<organism evidence="2 3">
    <name type="scientific">Psychrobacter glaciei</name>
    <dbReference type="NCBI Taxonomy" id="619771"/>
    <lineage>
        <taxon>Bacteria</taxon>
        <taxon>Pseudomonadati</taxon>
        <taxon>Pseudomonadota</taxon>
        <taxon>Gammaproteobacteria</taxon>
        <taxon>Moraxellales</taxon>
        <taxon>Moraxellaceae</taxon>
        <taxon>Psychrobacter</taxon>
    </lineage>
</organism>
<evidence type="ECO:0000256" key="1">
    <source>
        <dbReference type="SAM" id="SignalP"/>
    </source>
</evidence>
<gene>
    <name evidence="2" type="ORF">GCM10016272_03920</name>
</gene>
<reference evidence="3" key="1">
    <citation type="journal article" date="2019" name="Int. J. Syst. Evol. Microbiol.">
        <title>The Global Catalogue of Microorganisms (GCM) 10K type strain sequencing project: providing services to taxonomists for standard genome sequencing and annotation.</title>
        <authorList>
            <consortium name="The Broad Institute Genomics Platform"/>
            <consortium name="The Broad Institute Genome Sequencing Center for Infectious Disease"/>
            <person name="Wu L."/>
            <person name="Ma J."/>
        </authorList>
    </citation>
    <scope>NUCLEOTIDE SEQUENCE [LARGE SCALE GENOMIC DNA]</scope>
    <source>
        <strain evidence="3">KCTC 42280</strain>
    </source>
</reference>
<dbReference type="RefSeq" id="WP_189580947.1">
    <property type="nucleotide sequence ID" value="NZ_BMZR01000001.1"/>
</dbReference>